<keyword evidence="2" id="KW-1185">Reference proteome</keyword>
<reference evidence="1" key="1">
    <citation type="submission" date="2022-08" db="EMBL/GenBank/DDBJ databases">
        <title>Genome Sequence of Pycnoporus sanguineus.</title>
        <authorList>
            <person name="Buettner E."/>
        </authorList>
    </citation>
    <scope>NUCLEOTIDE SEQUENCE</scope>
    <source>
        <strain evidence="1">CG-C14</strain>
    </source>
</reference>
<gene>
    <name evidence="1" type="ORF">NUW54_g11497</name>
</gene>
<dbReference type="EMBL" id="JANSHE010004509">
    <property type="protein sequence ID" value="KAJ2976873.1"/>
    <property type="molecule type" value="Genomic_DNA"/>
</dbReference>
<organism evidence="1 2">
    <name type="scientific">Trametes sanguinea</name>
    <dbReference type="NCBI Taxonomy" id="158606"/>
    <lineage>
        <taxon>Eukaryota</taxon>
        <taxon>Fungi</taxon>
        <taxon>Dikarya</taxon>
        <taxon>Basidiomycota</taxon>
        <taxon>Agaricomycotina</taxon>
        <taxon>Agaricomycetes</taxon>
        <taxon>Polyporales</taxon>
        <taxon>Polyporaceae</taxon>
        <taxon>Trametes</taxon>
    </lineage>
</organism>
<protein>
    <submittedName>
        <fullName evidence="1">Uncharacterized protein</fullName>
    </submittedName>
</protein>
<comment type="caution">
    <text evidence="1">The sequence shown here is derived from an EMBL/GenBank/DDBJ whole genome shotgun (WGS) entry which is preliminary data.</text>
</comment>
<accession>A0ACC1NCW8</accession>
<dbReference type="Proteomes" id="UP001144978">
    <property type="component" value="Unassembled WGS sequence"/>
</dbReference>
<evidence type="ECO:0000313" key="2">
    <source>
        <dbReference type="Proteomes" id="UP001144978"/>
    </source>
</evidence>
<proteinExistence type="predicted"/>
<sequence length="141" mass="16280">MLETVEVDESSYEGTDKLCNDIWLEQMGYGSDEEKRRTGKERLLVWVGDQLTVERIRGLARLRFDDSNPFTRMEWIEPVFGWFHALMAFANSLHVQYVGTSTGIGLRKAFETLGRKGLTKTETKAFTHFGRRWPVSTISRS</sequence>
<name>A0ACC1NCW8_9APHY</name>
<evidence type="ECO:0000313" key="1">
    <source>
        <dbReference type="EMBL" id="KAJ2976873.1"/>
    </source>
</evidence>